<evidence type="ECO:0000313" key="2">
    <source>
        <dbReference type="EMBL" id="GAA4046662.1"/>
    </source>
</evidence>
<dbReference type="Pfam" id="PF13365">
    <property type="entry name" value="Trypsin_2"/>
    <property type="match status" value="1"/>
</dbReference>
<feature type="signal peptide" evidence="1">
    <location>
        <begin position="1"/>
        <end position="27"/>
    </location>
</feature>
<evidence type="ECO:0000313" key="3">
    <source>
        <dbReference type="Proteomes" id="UP001501469"/>
    </source>
</evidence>
<name>A0ABP7ULB8_9BACT</name>
<accession>A0ABP7ULB8</accession>
<comment type="caution">
    <text evidence="2">The sequence shown here is derived from an EMBL/GenBank/DDBJ whole genome shotgun (WGS) entry which is preliminary data.</text>
</comment>
<sequence>MQTSLSFSLRCLAAGATLLLAGCNGQAPQTTEAAPPLKSWMTESFATSPQALLTNDAEFTDGQRLEGASAFLVQVGQKQYAVTAKHLLGEDGGIEPQKTPSQLNKEIVAWKLFARQRTTDTLQIGQLLNTLDSDSSDALVFSLKSTTTTYHALTPRYDAPAKDEEVYLIGCPYAEAGCTQNRYPVRVVETSPTAYLLTENESPNLSGFSGCPVVDKQGRVIGLLSSSLKYESGEKLTLITPIGVVKRYLQE</sequence>
<dbReference type="Proteomes" id="UP001501469">
    <property type="component" value="Unassembled WGS sequence"/>
</dbReference>
<dbReference type="InterPro" id="IPR043504">
    <property type="entry name" value="Peptidase_S1_PA_chymotrypsin"/>
</dbReference>
<protein>
    <recommendedName>
        <fullName evidence="4">Trypsin-like peptidase domain-containing protein</fullName>
    </recommendedName>
</protein>
<dbReference type="InterPro" id="IPR009003">
    <property type="entry name" value="Peptidase_S1_PA"/>
</dbReference>
<reference evidence="3" key="1">
    <citation type="journal article" date="2019" name="Int. J. Syst. Evol. Microbiol.">
        <title>The Global Catalogue of Microorganisms (GCM) 10K type strain sequencing project: providing services to taxonomists for standard genome sequencing and annotation.</title>
        <authorList>
            <consortium name="The Broad Institute Genomics Platform"/>
            <consortium name="The Broad Institute Genome Sequencing Center for Infectious Disease"/>
            <person name="Wu L."/>
            <person name="Ma J."/>
        </authorList>
    </citation>
    <scope>NUCLEOTIDE SEQUENCE [LARGE SCALE GENOMIC DNA]</scope>
    <source>
        <strain evidence="3">JCM 17225</strain>
    </source>
</reference>
<keyword evidence="3" id="KW-1185">Reference proteome</keyword>
<dbReference type="SUPFAM" id="SSF50494">
    <property type="entry name" value="Trypsin-like serine proteases"/>
    <property type="match status" value="1"/>
</dbReference>
<evidence type="ECO:0008006" key="4">
    <source>
        <dbReference type="Google" id="ProtNLM"/>
    </source>
</evidence>
<organism evidence="2 3">
    <name type="scientific">Hymenobacter glaciei</name>
    <dbReference type="NCBI Taxonomy" id="877209"/>
    <lineage>
        <taxon>Bacteria</taxon>
        <taxon>Pseudomonadati</taxon>
        <taxon>Bacteroidota</taxon>
        <taxon>Cytophagia</taxon>
        <taxon>Cytophagales</taxon>
        <taxon>Hymenobacteraceae</taxon>
        <taxon>Hymenobacter</taxon>
    </lineage>
</organism>
<keyword evidence="1" id="KW-0732">Signal</keyword>
<dbReference type="EMBL" id="BAABDK010000029">
    <property type="protein sequence ID" value="GAA4046662.1"/>
    <property type="molecule type" value="Genomic_DNA"/>
</dbReference>
<proteinExistence type="predicted"/>
<feature type="chain" id="PRO_5046256903" description="Trypsin-like peptidase domain-containing protein" evidence="1">
    <location>
        <begin position="28"/>
        <end position="251"/>
    </location>
</feature>
<dbReference type="RefSeq" id="WP_345057249.1">
    <property type="nucleotide sequence ID" value="NZ_BAABDK010000029.1"/>
</dbReference>
<evidence type="ECO:0000256" key="1">
    <source>
        <dbReference type="SAM" id="SignalP"/>
    </source>
</evidence>
<gene>
    <name evidence="2" type="ORF">GCM10022409_35900</name>
</gene>
<dbReference type="Gene3D" id="2.40.10.10">
    <property type="entry name" value="Trypsin-like serine proteases"/>
    <property type="match status" value="1"/>
</dbReference>